<dbReference type="InterPro" id="IPR013689">
    <property type="entry name" value="RNA_helicase_ATP-dep_HrpB_C"/>
</dbReference>
<feature type="domain" description="Helicase C-terminal" evidence="7">
    <location>
        <begin position="241"/>
        <end position="415"/>
    </location>
</feature>
<dbReference type="Gene3D" id="1.20.120.1080">
    <property type="match status" value="1"/>
</dbReference>
<dbReference type="GO" id="GO:0004386">
    <property type="term" value="F:helicase activity"/>
    <property type="evidence" value="ECO:0007669"/>
    <property type="project" value="UniProtKB-KW"/>
</dbReference>
<keyword evidence="4" id="KW-0067">ATP-binding</keyword>
<accession>H8YYW7</accession>
<evidence type="ECO:0000313" key="8">
    <source>
        <dbReference type="EMBL" id="EIC23643.1"/>
    </source>
</evidence>
<evidence type="ECO:0000256" key="3">
    <source>
        <dbReference type="ARBA" id="ARBA00022806"/>
    </source>
</evidence>
<dbReference type="AlphaFoldDB" id="H8YYW7"/>
<reference evidence="8 9" key="2">
    <citation type="submission" date="2011-11" db="EMBL/GenBank/DDBJ databases">
        <authorList>
            <consortium name="US DOE Joint Genome Institute"/>
            <person name="Lucas S."/>
            <person name="Han J."/>
            <person name="Lapidus A."/>
            <person name="Cheng J.-F."/>
            <person name="Goodwin L."/>
            <person name="Pitluck S."/>
            <person name="Peters L."/>
            <person name="Ovchinnikova G."/>
            <person name="Zhang X."/>
            <person name="Detter J.C."/>
            <person name="Han C."/>
            <person name="Tapia R."/>
            <person name="Land M."/>
            <person name="Hauser L."/>
            <person name="Kyrpides N."/>
            <person name="Ivanova N."/>
            <person name="Pagani I."/>
            <person name="Vogl K."/>
            <person name="Liu Z."/>
            <person name="Overmann J."/>
            <person name="Frigaard N.-U."/>
            <person name="Bryant D."/>
            <person name="Woyke T."/>
        </authorList>
    </citation>
    <scope>NUCLEOTIDE SEQUENCE [LARGE SCALE GENOMIC DNA]</scope>
    <source>
        <strain evidence="8 9">970</strain>
    </source>
</reference>
<dbReference type="PANTHER" id="PTHR43519">
    <property type="entry name" value="ATP-DEPENDENT RNA HELICASE HRPB"/>
    <property type="match status" value="1"/>
</dbReference>
<dbReference type="Pfam" id="PF00271">
    <property type="entry name" value="Helicase_C"/>
    <property type="match status" value="1"/>
</dbReference>
<dbReference type="FunFam" id="3.40.50.300:FF:002125">
    <property type="entry name" value="ATP-dependent helicase HrpB"/>
    <property type="match status" value="1"/>
</dbReference>
<dbReference type="GO" id="GO:0003676">
    <property type="term" value="F:nucleic acid binding"/>
    <property type="evidence" value="ECO:0007669"/>
    <property type="project" value="InterPro"/>
</dbReference>
<dbReference type="Pfam" id="PF08482">
    <property type="entry name" value="HrpB_C"/>
    <property type="match status" value="1"/>
</dbReference>
<organism evidence="8 9">
    <name type="scientific">Thiorhodovibrio frisius</name>
    <dbReference type="NCBI Taxonomy" id="631362"/>
    <lineage>
        <taxon>Bacteria</taxon>
        <taxon>Pseudomonadati</taxon>
        <taxon>Pseudomonadota</taxon>
        <taxon>Gammaproteobacteria</taxon>
        <taxon>Chromatiales</taxon>
        <taxon>Chromatiaceae</taxon>
        <taxon>Thiorhodovibrio</taxon>
    </lineage>
</organism>
<dbReference type="Proteomes" id="UP000002964">
    <property type="component" value="Unassembled WGS sequence"/>
</dbReference>
<dbReference type="PROSITE" id="PS51192">
    <property type="entry name" value="HELICASE_ATP_BIND_1"/>
    <property type="match status" value="1"/>
</dbReference>
<evidence type="ECO:0000256" key="4">
    <source>
        <dbReference type="ARBA" id="ARBA00022840"/>
    </source>
</evidence>
<gene>
    <name evidence="8" type="ORF">Thi970DRAFT_01324</name>
</gene>
<dbReference type="Pfam" id="PF00270">
    <property type="entry name" value="DEAD"/>
    <property type="match status" value="1"/>
</dbReference>
<feature type="region of interest" description="Disordered" evidence="5">
    <location>
        <begin position="1"/>
        <end position="20"/>
    </location>
</feature>
<feature type="domain" description="Helicase ATP-binding" evidence="6">
    <location>
        <begin position="35"/>
        <end position="199"/>
    </location>
</feature>
<keyword evidence="2" id="KW-0378">Hydrolase</keyword>
<dbReference type="EMBL" id="JH603168">
    <property type="protein sequence ID" value="EIC23643.1"/>
    <property type="molecule type" value="Genomic_DNA"/>
</dbReference>
<dbReference type="GO" id="GO:0016787">
    <property type="term" value="F:hydrolase activity"/>
    <property type="evidence" value="ECO:0007669"/>
    <property type="project" value="UniProtKB-KW"/>
</dbReference>
<proteinExistence type="predicted"/>
<dbReference type="SMART" id="SM00490">
    <property type="entry name" value="HELICc"/>
    <property type="match status" value="1"/>
</dbReference>
<feature type="region of interest" description="Disordered" evidence="5">
    <location>
        <begin position="881"/>
        <end position="904"/>
    </location>
</feature>
<dbReference type="CDD" id="cd17990">
    <property type="entry name" value="DEXHc_HrpB"/>
    <property type="match status" value="1"/>
</dbReference>
<dbReference type="PROSITE" id="PS51194">
    <property type="entry name" value="HELICASE_CTER"/>
    <property type="match status" value="1"/>
</dbReference>
<dbReference type="InterPro" id="IPR014001">
    <property type="entry name" value="Helicase_ATP-bd"/>
</dbReference>
<dbReference type="PANTHER" id="PTHR43519:SF1">
    <property type="entry name" value="ATP-DEPENDENT RNA HELICASE HRPB"/>
    <property type="match status" value="1"/>
</dbReference>
<evidence type="ECO:0000313" key="9">
    <source>
        <dbReference type="Proteomes" id="UP000002964"/>
    </source>
</evidence>
<dbReference type="GO" id="GO:0005524">
    <property type="term" value="F:ATP binding"/>
    <property type="evidence" value="ECO:0007669"/>
    <property type="project" value="UniProtKB-KW"/>
</dbReference>
<evidence type="ECO:0000256" key="1">
    <source>
        <dbReference type="ARBA" id="ARBA00022741"/>
    </source>
</evidence>
<protein>
    <submittedName>
        <fullName evidence="8">ATP-dependent helicase HrpB</fullName>
    </submittedName>
</protein>
<reference evidence="9" key="1">
    <citation type="submission" date="2011-06" db="EMBL/GenBank/DDBJ databases">
        <authorList>
            <consortium name="US DOE Joint Genome Institute (JGI-PGF)"/>
            <person name="Lucas S."/>
            <person name="Han J."/>
            <person name="Lapidus A."/>
            <person name="Cheng J.-F."/>
            <person name="Goodwin L."/>
            <person name="Pitluck S."/>
            <person name="Peters L."/>
            <person name="Land M.L."/>
            <person name="Hauser L."/>
            <person name="Vogl K."/>
            <person name="Liu Z."/>
            <person name="Overmann J."/>
            <person name="Frigaard N.-U."/>
            <person name="Bryant D.A."/>
            <person name="Woyke T.J."/>
        </authorList>
    </citation>
    <scope>NUCLEOTIDE SEQUENCE [LARGE SCALE GENOMIC DNA]</scope>
    <source>
        <strain evidence="9">970</strain>
    </source>
</reference>
<dbReference type="HOGENOM" id="CLU_001832_5_6_6"/>
<keyword evidence="9" id="KW-1185">Reference proteome</keyword>
<evidence type="ECO:0000259" key="7">
    <source>
        <dbReference type="PROSITE" id="PS51194"/>
    </source>
</evidence>
<dbReference type="NCBIfam" id="TIGR01970">
    <property type="entry name" value="DEAH_box_HrpB"/>
    <property type="match status" value="1"/>
</dbReference>
<evidence type="ECO:0000259" key="6">
    <source>
        <dbReference type="PROSITE" id="PS51192"/>
    </source>
</evidence>
<evidence type="ECO:0000256" key="5">
    <source>
        <dbReference type="SAM" id="MobiDB-lite"/>
    </source>
</evidence>
<dbReference type="RefSeq" id="WP_009147726.1">
    <property type="nucleotide sequence ID" value="NZ_JH603168.1"/>
</dbReference>
<dbReference type="SUPFAM" id="SSF52540">
    <property type="entry name" value="P-loop containing nucleoside triphosphate hydrolases"/>
    <property type="match status" value="1"/>
</dbReference>
<dbReference type="SMART" id="SM00487">
    <property type="entry name" value="DEXDc"/>
    <property type="match status" value="1"/>
</dbReference>
<dbReference type="InterPro" id="IPR010225">
    <property type="entry name" value="HrpB"/>
</dbReference>
<keyword evidence="3 8" id="KW-0347">Helicase</keyword>
<dbReference type="InterPro" id="IPR048333">
    <property type="entry name" value="HA2_WH"/>
</dbReference>
<dbReference type="CDD" id="cd18791">
    <property type="entry name" value="SF2_C_RHA"/>
    <property type="match status" value="1"/>
</dbReference>
<dbReference type="Pfam" id="PF04408">
    <property type="entry name" value="WHD_HA2"/>
    <property type="match status" value="1"/>
</dbReference>
<keyword evidence="1" id="KW-0547">Nucleotide-binding</keyword>
<dbReference type="InterPro" id="IPR001650">
    <property type="entry name" value="Helicase_C-like"/>
</dbReference>
<dbReference type="InterPro" id="IPR007502">
    <property type="entry name" value="Helicase-assoc_dom"/>
</dbReference>
<dbReference type="eggNOG" id="COG1643">
    <property type="taxonomic scope" value="Bacteria"/>
</dbReference>
<name>H8YYW7_9GAMM</name>
<dbReference type="InterPro" id="IPR049614">
    <property type="entry name" value="HrpB_DEXH"/>
</dbReference>
<sequence>MFLNLADSATRGSRADPASGSPLAALPIQAAVPALREALRHGHAIVQAPTGSGKSTGVPLALRDESWLAGQRILMLEPRRAAARLTAARMAAMLQEPLGQSIGYQVRFERTTSASTRIEVLTEGILTRRLQFDPELAGVGLLIFDEFHERNLDADLALTLALDVIDNLRPDLRLLAMSATLEAAPLAQLLGGAPVIEGQGQAYAVERRYVEPTPARGRTGQLAARSGAHASAAPVAAVAPCVRQALRDNTGDLLVFLPGVREIRQCQDALADVLDLTDRPDMNGQPVEVLPLHGQLPAEAQDRVLCGGTQGARRVILTTDIAETSLTIPGIGVVIDTGLTRKPRFDPGSGLSALRTEPISLASAEQRAGRAGRLGPGVCYRLWTREQERSRPEQRPAEILNADLAPLALQLAAWGVSRPLDLRWLEEPPLAAWKRAIELLQRLGAVTATGTITALGRAMGRLPVHPRLGAMLCAAAPEARALAADLCALLSEPDALRGEQGPPPVDLGPRLRALNHWREKTSDRDIGAARTAPMDRRRLKAIDQAAAQLRRLISKAKPVTTDQTDQSALGAHTPATLLMLAYPDRIAQQRSTSGRYRLSGGGGARLPEQDALIDAEYLVIAHLDAPSEIGPGLSRVESRIRLALPIAAAELLEQAFIPIEEEHRLHWDSEREAVAARQVRRLGVLILSEQAQPITDTQAAADLLLEQVQKQFPTALDWCPAARQLQARMVLLHRHFHHQGWPDVSDSALQATLAQWLTPWLSGKTRLAEVRALDLCALLRAQLDWSQQQALDRLVPTHWSSPAGKSHPIDYSSAQGPILAIPLQEMFGSRQTPDLLDGQLAVTLHLLSPARRPLQITQDLASFWRQGYPEVRKELRGRYPKHHWPEDPATAQAVTLGRKPKAKP</sequence>
<evidence type="ECO:0000256" key="2">
    <source>
        <dbReference type="ARBA" id="ARBA00022801"/>
    </source>
</evidence>
<dbReference type="Gene3D" id="3.40.50.300">
    <property type="entry name" value="P-loop containing nucleotide triphosphate hydrolases"/>
    <property type="match status" value="2"/>
</dbReference>
<dbReference type="InterPro" id="IPR011545">
    <property type="entry name" value="DEAD/DEAH_box_helicase_dom"/>
</dbReference>
<dbReference type="STRING" id="631362.Thi970DRAFT_01324"/>
<dbReference type="SMART" id="SM00847">
    <property type="entry name" value="HA2"/>
    <property type="match status" value="1"/>
</dbReference>
<dbReference type="InterPro" id="IPR027417">
    <property type="entry name" value="P-loop_NTPase"/>
</dbReference>